<evidence type="ECO:0000256" key="3">
    <source>
        <dbReference type="RuleBase" id="RU004075"/>
    </source>
</evidence>
<dbReference type="EMBL" id="BAABJY010000002">
    <property type="protein sequence ID" value="GAA4867777.1"/>
    <property type="molecule type" value="Genomic_DNA"/>
</dbReference>
<sequence>MARKSRPTGDPKMSMSRRTFLSAPAALAATGLMPGPLLAAVAAETPGMPDLSSWEAVRAQFALDPSLLHFASFYIASHPAPVREAIEGYRRAMDRNPFHVVEHGMFGDDAQNLPLQVQREAAAYLGGNPEEVCLTGNTTTGLALVYQGLPLERGDEVLTTVHDHYSHHESIRLATERAGASMRKIALFDDSASAGTDAIIERLLEAIGPRTRVVGLTWVHSSTGIRLPIREISAALRRRGGRPLLLVVDGVHGLGSVDETIATMGCDYFCAGTHKWMFAPRGTGLVWASAENWARLRPIIPSFTDLGQYEAWLEDREPSTPTNANRMSPGGFHAYEHQWAMAAAFRMHQRIGRDRVAARIAALNTQCKAGLAQNPKVKLHTPASADLSAGLVVFEVEGVAPASVVEQLLAKGIIASTSPYAVTYARLAPSLVNTPEQVDQAVRAVREISG</sequence>
<dbReference type="PROSITE" id="PS00595">
    <property type="entry name" value="AA_TRANSFER_CLASS_5"/>
    <property type="match status" value="1"/>
</dbReference>
<organism evidence="7 8">
    <name type="scientific">Luteimonas vadosa</name>
    <dbReference type="NCBI Taxonomy" id="1165507"/>
    <lineage>
        <taxon>Bacteria</taxon>
        <taxon>Pseudomonadati</taxon>
        <taxon>Pseudomonadota</taxon>
        <taxon>Gammaproteobacteria</taxon>
        <taxon>Lysobacterales</taxon>
        <taxon>Lysobacteraceae</taxon>
        <taxon>Luteimonas</taxon>
    </lineage>
</organism>
<feature type="domain" description="Aminotransferase class V" evidence="6">
    <location>
        <begin position="78"/>
        <end position="417"/>
    </location>
</feature>
<evidence type="ECO:0000256" key="4">
    <source>
        <dbReference type="RuleBase" id="RU004504"/>
    </source>
</evidence>
<keyword evidence="2" id="KW-0663">Pyridoxal phosphate</keyword>
<dbReference type="Gene3D" id="3.40.640.10">
    <property type="entry name" value="Type I PLP-dependent aspartate aminotransferase-like (Major domain)"/>
    <property type="match status" value="1"/>
</dbReference>
<dbReference type="PANTHER" id="PTHR43092:SF2">
    <property type="entry name" value="HERCYNYLCYSTEINE SULFOXIDE LYASE"/>
    <property type="match status" value="1"/>
</dbReference>
<dbReference type="RefSeq" id="WP_345295358.1">
    <property type="nucleotide sequence ID" value="NZ_BAABJY010000002.1"/>
</dbReference>
<comment type="similarity">
    <text evidence="3">Belongs to the class-V pyridoxal-phosphate-dependent aminotransferase family.</text>
</comment>
<evidence type="ECO:0000256" key="1">
    <source>
        <dbReference type="ARBA" id="ARBA00001933"/>
    </source>
</evidence>
<accession>A0ABP9E954</accession>
<dbReference type="PROSITE" id="PS51318">
    <property type="entry name" value="TAT"/>
    <property type="match status" value="1"/>
</dbReference>
<protein>
    <submittedName>
        <fullName evidence="7">Pyoverdine-tailoring periplasmic protein PvdN</fullName>
    </submittedName>
</protein>
<dbReference type="Proteomes" id="UP001501323">
    <property type="component" value="Unassembled WGS sequence"/>
</dbReference>
<evidence type="ECO:0000256" key="2">
    <source>
        <dbReference type="ARBA" id="ARBA00022898"/>
    </source>
</evidence>
<proteinExistence type="inferred from homology"/>
<dbReference type="InterPro" id="IPR015424">
    <property type="entry name" value="PyrdxlP-dep_Trfase"/>
</dbReference>
<evidence type="ECO:0000313" key="8">
    <source>
        <dbReference type="Proteomes" id="UP001501323"/>
    </source>
</evidence>
<dbReference type="InterPro" id="IPR006311">
    <property type="entry name" value="TAT_signal"/>
</dbReference>
<gene>
    <name evidence="7" type="primary">pvdN</name>
    <name evidence="7" type="ORF">GCM10023332_20210</name>
</gene>
<name>A0ABP9E954_9GAMM</name>
<evidence type="ECO:0000313" key="7">
    <source>
        <dbReference type="EMBL" id="GAA4867777.1"/>
    </source>
</evidence>
<comment type="cofactor">
    <cofactor evidence="1 4">
        <name>pyridoxal 5'-phosphate</name>
        <dbReference type="ChEBI" id="CHEBI:597326"/>
    </cofactor>
</comment>
<dbReference type="SUPFAM" id="SSF53383">
    <property type="entry name" value="PLP-dependent transferases"/>
    <property type="match status" value="1"/>
</dbReference>
<keyword evidence="8" id="KW-1185">Reference proteome</keyword>
<dbReference type="InterPro" id="IPR000192">
    <property type="entry name" value="Aminotrans_V_dom"/>
</dbReference>
<evidence type="ECO:0000259" key="6">
    <source>
        <dbReference type="Pfam" id="PF00266"/>
    </source>
</evidence>
<dbReference type="InterPro" id="IPR020578">
    <property type="entry name" value="Aminotrans_V_PyrdxlP_BS"/>
</dbReference>
<evidence type="ECO:0000256" key="5">
    <source>
        <dbReference type="SAM" id="SignalP"/>
    </source>
</evidence>
<dbReference type="Gene3D" id="3.90.1150.10">
    <property type="entry name" value="Aspartate Aminotransferase, domain 1"/>
    <property type="match status" value="1"/>
</dbReference>
<keyword evidence="5" id="KW-0732">Signal</keyword>
<reference evidence="8" key="1">
    <citation type="journal article" date="2019" name="Int. J. Syst. Evol. Microbiol.">
        <title>The Global Catalogue of Microorganisms (GCM) 10K type strain sequencing project: providing services to taxonomists for standard genome sequencing and annotation.</title>
        <authorList>
            <consortium name="The Broad Institute Genomics Platform"/>
            <consortium name="The Broad Institute Genome Sequencing Center for Infectious Disease"/>
            <person name="Wu L."/>
            <person name="Ma J."/>
        </authorList>
    </citation>
    <scope>NUCLEOTIDE SEQUENCE [LARGE SCALE GENOMIC DNA]</scope>
    <source>
        <strain evidence="8">JCM 18392</strain>
    </source>
</reference>
<dbReference type="Pfam" id="PF00266">
    <property type="entry name" value="Aminotran_5"/>
    <property type="match status" value="1"/>
</dbReference>
<feature type="chain" id="PRO_5047517552" evidence="5">
    <location>
        <begin position="40"/>
        <end position="450"/>
    </location>
</feature>
<dbReference type="PANTHER" id="PTHR43092">
    <property type="entry name" value="L-CYSTEINE DESULFHYDRASE"/>
    <property type="match status" value="1"/>
</dbReference>
<comment type="caution">
    <text evidence="7">The sequence shown here is derived from an EMBL/GenBank/DDBJ whole genome shotgun (WGS) entry which is preliminary data.</text>
</comment>
<feature type="signal peptide" evidence="5">
    <location>
        <begin position="1"/>
        <end position="39"/>
    </location>
</feature>
<dbReference type="InterPro" id="IPR015421">
    <property type="entry name" value="PyrdxlP-dep_Trfase_major"/>
</dbReference>
<dbReference type="InterPro" id="IPR015422">
    <property type="entry name" value="PyrdxlP-dep_Trfase_small"/>
</dbReference>